<gene>
    <name evidence="4" type="ORF">FA10DRAFT_264197</name>
</gene>
<dbReference type="InterPro" id="IPR013149">
    <property type="entry name" value="ADH-like_C"/>
</dbReference>
<keyword evidence="1" id="KW-0560">Oxidoreductase</keyword>
<dbReference type="InParanoid" id="A0A316YWJ9"/>
<dbReference type="Pfam" id="PF08240">
    <property type="entry name" value="ADH_N"/>
    <property type="match status" value="1"/>
</dbReference>
<dbReference type="InterPro" id="IPR013154">
    <property type="entry name" value="ADH-like_N"/>
</dbReference>
<evidence type="ECO:0000259" key="3">
    <source>
        <dbReference type="Pfam" id="PF08240"/>
    </source>
</evidence>
<dbReference type="SUPFAM" id="SSF51735">
    <property type="entry name" value="NAD(P)-binding Rossmann-fold domains"/>
    <property type="match status" value="1"/>
</dbReference>
<protein>
    <submittedName>
        <fullName evidence="4">GroES-like protein</fullName>
    </submittedName>
</protein>
<accession>A0A316YWJ9</accession>
<name>A0A316YWJ9_9BASI</name>
<proteinExistence type="predicted"/>
<dbReference type="InterPro" id="IPR050129">
    <property type="entry name" value="Zn_alcohol_dh"/>
</dbReference>
<dbReference type="EMBL" id="KZ819634">
    <property type="protein sequence ID" value="PWN93561.1"/>
    <property type="molecule type" value="Genomic_DNA"/>
</dbReference>
<dbReference type="InterPro" id="IPR011032">
    <property type="entry name" value="GroES-like_sf"/>
</dbReference>
<keyword evidence="5" id="KW-1185">Reference proteome</keyword>
<dbReference type="OrthoDB" id="203908at2759"/>
<evidence type="ECO:0000313" key="4">
    <source>
        <dbReference type="EMBL" id="PWN93561.1"/>
    </source>
</evidence>
<feature type="domain" description="Alcohol dehydrogenase-like C-terminal" evidence="2">
    <location>
        <begin position="194"/>
        <end position="333"/>
    </location>
</feature>
<dbReference type="CDD" id="cd05188">
    <property type="entry name" value="MDR"/>
    <property type="match status" value="1"/>
</dbReference>
<dbReference type="STRING" id="215250.A0A316YWJ9"/>
<dbReference type="SUPFAM" id="SSF50129">
    <property type="entry name" value="GroES-like"/>
    <property type="match status" value="1"/>
</dbReference>
<dbReference type="GO" id="GO:0016491">
    <property type="term" value="F:oxidoreductase activity"/>
    <property type="evidence" value="ECO:0007669"/>
    <property type="project" value="UniProtKB-KW"/>
</dbReference>
<dbReference type="Gene3D" id="3.40.50.720">
    <property type="entry name" value="NAD(P)-binding Rossmann-like Domain"/>
    <property type="match status" value="1"/>
</dbReference>
<dbReference type="RefSeq" id="XP_025380759.1">
    <property type="nucleotide sequence ID" value="XM_025520552.1"/>
</dbReference>
<evidence type="ECO:0000259" key="2">
    <source>
        <dbReference type="Pfam" id="PF00107"/>
    </source>
</evidence>
<dbReference type="Gene3D" id="3.90.180.10">
    <property type="entry name" value="Medium-chain alcohol dehydrogenases, catalytic domain"/>
    <property type="match status" value="1"/>
</dbReference>
<dbReference type="GeneID" id="37042468"/>
<feature type="domain" description="Alcohol dehydrogenase-like N-terminal" evidence="3">
    <location>
        <begin position="32"/>
        <end position="141"/>
    </location>
</feature>
<evidence type="ECO:0000256" key="1">
    <source>
        <dbReference type="ARBA" id="ARBA00023002"/>
    </source>
</evidence>
<reference evidence="4 5" key="1">
    <citation type="journal article" date="2018" name="Mol. Biol. Evol.">
        <title>Broad Genomic Sampling Reveals a Smut Pathogenic Ancestry of the Fungal Clade Ustilaginomycotina.</title>
        <authorList>
            <person name="Kijpornyongpan T."/>
            <person name="Mondo S.J."/>
            <person name="Barry K."/>
            <person name="Sandor L."/>
            <person name="Lee J."/>
            <person name="Lipzen A."/>
            <person name="Pangilinan J."/>
            <person name="LaButti K."/>
            <person name="Hainaut M."/>
            <person name="Henrissat B."/>
            <person name="Grigoriev I.V."/>
            <person name="Spatafora J.W."/>
            <person name="Aime M.C."/>
        </authorList>
    </citation>
    <scope>NUCLEOTIDE SEQUENCE [LARGE SCALE GENOMIC DNA]</scope>
    <source>
        <strain evidence="4 5">MCA 4198</strain>
    </source>
</reference>
<evidence type="ECO:0000313" key="5">
    <source>
        <dbReference type="Proteomes" id="UP000245768"/>
    </source>
</evidence>
<dbReference type="Proteomes" id="UP000245768">
    <property type="component" value="Unassembled WGS sequence"/>
</dbReference>
<sequence length="375" mass="41020">MSSTSTYTALWLQSFDRGLERRQLPTPKPTGGQALVQVLSVRIGNLHKNLVAGKSPFPFKPDCVPGGGCIGRIEAVGSDSVSLKPGQLVYVDPTVRARDDSQTVYLQNMIHGYDEKTNKLVDAWRDGTWAEKLVVPLENAFVLDEKVLMGSSNNYQPKDLINIQKLATPYQGWKLAKLQPGETAAVAFATGSFGGAAIDVALSMGAGRIVALGRNADKLAEWRKSCDPRYVDRVVCVALTGDIEKDAEQMKQAAPNGLQIFFDMSPPSATATAHLHIQAGLKALEAGGRMIWMGFIPTGISINYGELIFKDISIHTKYMYTAQEVHELIRLIETGMLSLKQFQDKLFTGFDNFQRVLDLAETGDTARGGIVWSPQ</sequence>
<dbReference type="AlphaFoldDB" id="A0A316YWJ9"/>
<dbReference type="PANTHER" id="PTHR43401:SF2">
    <property type="entry name" value="L-THREONINE 3-DEHYDROGENASE"/>
    <property type="match status" value="1"/>
</dbReference>
<organism evidence="4 5">
    <name type="scientific">Acaromyces ingoldii</name>
    <dbReference type="NCBI Taxonomy" id="215250"/>
    <lineage>
        <taxon>Eukaryota</taxon>
        <taxon>Fungi</taxon>
        <taxon>Dikarya</taxon>
        <taxon>Basidiomycota</taxon>
        <taxon>Ustilaginomycotina</taxon>
        <taxon>Exobasidiomycetes</taxon>
        <taxon>Exobasidiales</taxon>
        <taxon>Cryptobasidiaceae</taxon>
        <taxon>Acaromyces</taxon>
    </lineage>
</organism>
<dbReference type="PANTHER" id="PTHR43401">
    <property type="entry name" value="L-THREONINE 3-DEHYDROGENASE"/>
    <property type="match status" value="1"/>
</dbReference>
<dbReference type="InterPro" id="IPR036291">
    <property type="entry name" value="NAD(P)-bd_dom_sf"/>
</dbReference>
<dbReference type="Pfam" id="PF00107">
    <property type="entry name" value="ADH_zinc_N"/>
    <property type="match status" value="1"/>
</dbReference>